<dbReference type="STRING" id="756272.Plabr_2848"/>
<dbReference type="KEGG" id="pbs:Plabr_2848"/>
<proteinExistence type="predicted"/>
<evidence type="ECO:0000313" key="2">
    <source>
        <dbReference type="EMBL" id="ADY60447.1"/>
    </source>
</evidence>
<accession>F0SFI7</accession>
<dbReference type="InterPro" id="IPR038765">
    <property type="entry name" value="Papain-like_cys_pep_sf"/>
</dbReference>
<organism evidence="2 3">
    <name type="scientific">Rubinisphaera brasiliensis (strain ATCC 49424 / DSM 5305 / JCM 21570 / IAM 15109 / NBRC 103401 / IFAM 1448)</name>
    <name type="common">Planctomyces brasiliensis</name>
    <dbReference type="NCBI Taxonomy" id="756272"/>
    <lineage>
        <taxon>Bacteria</taxon>
        <taxon>Pseudomonadati</taxon>
        <taxon>Planctomycetota</taxon>
        <taxon>Planctomycetia</taxon>
        <taxon>Planctomycetales</taxon>
        <taxon>Planctomycetaceae</taxon>
        <taxon>Rubinisphaera</taxon>
    </lineage>
</organism>
<gene>
    <name evidence="2" type="ordered locus">Plabr_2848</name>
</gene>
<dbReference type="InterPro" id="IPR024453">
    <property type="entry name" value="Peptidase_C92"/>
</dbReference>
<dbReference type="HOGENOM" id="CLU_1141906_0_0_0"/>
<dbReference type="Proteomes" id="UP000006860">
    <property type="component" value="Chromosome"/>
</dbReference>
<dbReference type="SUPFAM" id="SSF54001">
    <property type="entry name" value="Cysteine proteinases"/>
    <property type="match status" value="1"/>
</dbReference>
<dbReference type="RefSeq" id="WP_013629169.1">
    <property type="nucleotide sequence ID" value="NC_015174.1"/>
</dbReference>
<dbReference type="EMBL" id="CP002546">
    <property type="protein sequence ID" value="ADY60447.1"/>
    <property type="molecule type" value="Genomic_DNA"/>
</dbReference>
<name>F0SFI7_RUBBR</name>
<keyword evidence="3" id="KW-1185">Reference proteome</keyword>
<reference evidence="3" key="1">
    <citation type="submission" date="2011-02" db="EMBL/GenBank/DDBJ databases">
        <title>The complete genome of Planctomyces brasiliensis DSM 5305.</title>
        <authorList>
            <person name="Lucas S."/>
            <person name="Copeland A."/>
            <person name="Lapidus A."/>
            <person name="Bruce D."/>
            <person name="Goodwin L."/>
            <person name="Pitluck S."/>
            <person name="Kyrpides N."/>
            <person name="Mavromatis K."/>
            <person name="Pagani I."/>
            <person name="Ivanova N."/>
            <person name="Ovchinnikova G."/>
            <person name="Lu M."/>
            <person name="Detter J.C."/>
            <person name="Han C."/>
            <person name="Land M."/>
            <person name="Hauser L."/>
            <person name="Markowitz V."/>
            <person name="Cheng J.-F."/>
            <person name="Hugenholtz P."/>
            <person name="Woyke T."/>
            <person name="Wu D."/>
            <person name="Tindall B."/>
            <person name="Pomrenke H.G."/>
            <person name="Brambilla E."/>
            <person name="Klenk H.-P."/>
            <person name="Eisen J.A."/>
        </authorList>
    </citation>
    <scope>NUCLEOTIDE SEQUENCE [LARGE SCALE GENOMIC DNA]</scope>
    <source>
        <strain evidence="3">ATCC 49424 / DSM 5305 / JCM 21570 / IAM 15109 / NBRC 103401 / IFAM 1448</strain>
    </source>
</reference>
<feature type="chain" id="PRO_5003260296" description="Peptidoglycan peptidase" evidence="1">
    <location>
        <begin position="27"/>
        <end position="243"/>
    </location>
</feature>
<dbReference type="AlphaFoldDB" id="F0SFI7"/>
<dbReference type="Pfam" id="PF05708">
    <property type="entry name" value="Peptidase_C92"/>
    <property type="match status" value="1"/>
</dbReference>
<keyword evidence="1" id="KW-0732">Signal</keyword>
<dbReference type="OrthoDB" id="275111at2"/>
<evidence type="ECO:0008006" key="4">
    <source>
        <dbReference type="Google" id="ProtNLM"/>
    </source>
</evidence>
<feature type="signal peptide" evidence="1">
    <location>
        <begin position="1"/>
        <end position="26"/>
    </location>
</feature>
<dbReference type="Gene3D" id="3.90.1720.10">
    <property type="entry name" value="endopeptidase domain like (from Nostoc punctiforme)"/>
    <property type="match status" value="1"/>
</dbReference>
<evidence type="ECO:0000256" key="1">
    <source>
        <dbReference type="SAM" id="SignalP"/>
    </source>
</evidence>
<evidence type="ECO:0000313" key="3">
    <source>
        <dbReference type="Proteomes" id="UP000006860"/>
    </source>
</evidence>
<protein>
    <recommendedName>
        <fullName evidence="4">Peptidoglycan peptidase</fullName>
    </recommendedName>
</protein>
<dbReference type="eggNOG" id="ENOG5033X2E">
    <property type="taxonomic scope" value="Bacteria"/>
</dbReference>
<sequence length="243" mass="26951">MKSRSIFYSLLVTALVTPLAISPLQAGDSFSLQRDGREVAMEQLEGKLRPGSLIFHEGCCLAVKMYTQSPYTHVGILLPGKQGGWDVYDSASGDGTRRTNLDTYLQECAPESVTFCHPTSALSKQQQQNLRSELERQLGRPYSIRHYLTGSEADGMHCSEFVTRSLMAIDVLHANRPSRVSPASLLSGIEESEVYAAADVLVIEKILEPVPEPDSWYARMWADTKACTAACCRSWNRSILCRD</sequence>